<evidence type="ECO:0000256" key="10">
    <source>
        <dbReference type="ARBA" id="ARBA00022898"/>
    </source>
</evidence>
<comment type="catalytic activity">
    <reaction evidence="16 17">
        <text>O-phospho-L-seryl-tRNA(Sec) + selenophosphate + H2O = L-selenocysteinyl-tRNA(Sec) + 2 phosphate</text>
        <dbReference type="Rhea" id="RHEA:25041"/>
        <dbReference type="Rhea" id="RHEA-COMP:9743"/>
        <dbReference type="Rhea" id="RHEA-COMP:9947"/>
        <dbReference type="ChEBI" id="CHEBI:15377"/>
        <dbReference type="ChEBI" id="CHEBI:16144"/>
        <dbReference type="ChEBI" id="CHEBI:43474"/>
        <dbReference type="ChEBI" id="CHEBI:78551"/>
        <dbReference type="ChEBI" id="CHEBI:78573"/>
        <dbReference type="EC" id="2.9.1.2"/>
    </reaction>
</comment>
<dbReference type="GO" id="GO:0001514">
    <property type="term" value="P:selenocysteine incorporation"/>
    <property type="evidence" value="ECO:0007669"/>
    <property type="project" value="TreeGrafter"/>
</dbReference>
<dbReference type="SUPFAM" id="SSF53383">
    <property type="entry name" value="PLP-dependent transferases"/>
    <property type="match status" value="1"/>
</dbReference>
<feature type="binding site" evidence="18">
    <location>
        <position position="98"/>
    </location>
    <ligand>
        <name>substrate</name>
    </ligand>
</feature>
<accession>D7G571</accession>
<evidence type="ECO:0000256" key="20">
    <source>
        <dbReference type="SAM" id="MobiDB-lite"/>
    </source>
</evidence>
<evidence type="ECO:0000256" key="11">
    <source>
        <dbReference type="ARBA" id="ARBA00022917"/>
    </source>
</evidence>
<evidence type="ECO:0000256" key="7">
    <source>
        <dbReference type="ARBA" id="ARBA00022555"/>
    </source>
</evidence>
<dbReference type="GO" id="GO:0005737">
    <property type="term" value="C:cytoplasm"/>
    <property type="evidence" value="ECO:0007669"/>
    <property type="project" value="UniProtKB-SubCell"/>
</dbReference>
<feature type="binding site" evidence="18">
    <location>
        <position position="105"/>
    </location>
    <ligand>
        <name>substrate</name>
    </ligand>
</feature>
<comment type="pathway">
    <text evidence="3 17">Aminoacyl-tRNA biosynthesis; selenocysteinyl-tRNA(Sec) biosynthesis; selenocysteinyl-tRNA(Sec) from L-seryl-tRNA(Sec) (archaeal/eukaryal route): step 2/2.</text>
</comment>
<dbReference type="InterPro" id="IPR015424">
    <property type="entry name" value="PyrdxlP-dep_Trfase"/>
</dbReference>
<gene>
    <name evidence="21" type="primary">SEPSECS</name>
    <name evidence="21" type="ORF">Esi_0063_0023</name>
</gene>
<dbReference type="EC" id="2.9.1.2" evidence="5 17"/>
<dbReference type="GO" id="GO:0098621">
    <property type="term" value="F:O-phosphoseryl-tRNA(Sec) selenium transferase activity"/>
    <property type="evidence" value="ECO:0007669"/>
    <property type="project" value="UniProtKB-EC"/>
</dbReference>
<feature type="compositionally biased region" description="Acidic residues" evidence="20">
    <location>
        <begin position="561"/>
        <end position="570"/>
    </location>
</feature>
<dbReference type="OrthoDB" id="10263545at2759"/>
<evidence type="ECO:0000256" key="18">
    <source>
        <dbReference type="PIRSR" id="PIRSR017689-1"/>
    </source>
</evidence>
<feature type="binding site" evidence="18">
    <location>
        <position position="97"/>
    </location>
    <ligand>
        <name>substrate</name>
    </ligand>
</feature>
<feature type="binding site" evidence="18">
    <location>
        <position position="313"/>
    </location>
    <ligand>
        <name>substrate</name>
    </ligand>
</feature>
<keyword evidence="7 17" id="KW-0820">tRNA-binding</keyword>
<feature type="binding site" evidence="18">
    <location>
        <position position="75"/>
    </location>
    <ligand>
        <name>pyridoxal 5'-phosphate</name>
        <dbReference type="ChEBI" id="CHEBI:597326"/>
    </ligand>
</feature>
<evidence type="ECO:0000256" key="2">
    <source>
        <dbReference type="ARBA" id="ARBA00002552"/>
    </source>
</evidence>
<evidence type="ECO:0000256" key="4">
    <source>
        <dbReference type="ARBA" id="ARBA00007037"/>
    </source>
</evidence>
<reference evidence="21 22" key="1">
    <citation type="journal article" date="2010" name="Nature">
        <title>The Ectocarpus genome and the independent evolution of multicellularity in brown algae.</title>
        <authorList>
            <person name="Cock J.M."/>
            <person name="Sterck L."/>
            <person name="Rouze P."/>
            <person name="Scornet D."/>
            <person name="Allen A.E."/>
            <person name="Amoutzias G."/>
            <person name="Anthouard V."/>
            <person name="Artiguenave F."/>
            <person name="Aury J.M."/>
            <person name="Badger J.H."/>
            <person name="Beszteri B."/>
            <person name="Billiau K."/>
            <person name="Bonnet E."/>
            <person name="Bothwell J.H."/>
            <person name="Bowler C."/>
            <person name="Boyen C."/>
            <person name="Brownlee C."/>
            <person name="Carrano C.J."/>
            <person name="Charrier B."/>
            <person name="Cho G.Y."/>
            <person name="Coelho S.M."/>
            <person name="Collen J."/>
            <person name="Corre E."/>
            <person name="Da Silva C."/>
            <person name="Delage L."/>
            <person name="Delaroque N."/>
            <person name="Dittami S.M."/>
            <person name="Doulbeau S."/>
            <person name="Elias M."/>
            <person name="Farnham G."/>
            <person name="Gachon C.M."/>
            <person name="Gschloessl B."/>
            <person name="Heesch S."/>
            <person name="Jabbari K."/>
            <person name="Jubin C."/>
            <person name="Kawai H."/>
            <person name="Kimura K."/>
            <person name="Kloareg B."/>
            <person name="Kupper F.C."/>
            <person name="Lang D."/>
            <person name="Le Bail A."/>
            <person name="Leblanc C."/>
            <person name="Lerouge P."/>
            <person name="Lohr M."/>
            <person name="Lopez P.J."/>
            <person name="Martens C."/>
            <person name="Maumus F."/>
            <person name="Michel G."/>
            <person name="Miranda-Saavedra D."/>
            <person name="Morales J."/>
            <person name="Moreau H."/>
            <person name="Motomura T."/>
            <person name="Nagasato C."/>
            <person name="Napoli C.A."/>
            <person name="Nelson D.R."/>
            <person name="Nyvall-Collen P."/>
            <person name="Peters A.F."/>
            <person name="Pommier C."/>
            <person name="Potin P."/>
            <person name="Poulain J."/>
            <person name="Quesneville H."/>
            <person name="Read B."/>
            <person name="Rensing S.A."/>
            <person name="Ritter A."/>
            <person name="Rousvoal S."/>
            <person name="Samanta M."/>
            <person name="Samson G."/>
            <person name="Schroeder D.C."/>
            <person name="Segurens B."/>
            <person name="Strittmatter M."/>
            <person name="Tonon T."/>
            <person name="Tregear J.W."/>
            <person name="Valentin K."/>
            <person name="von Dassow P."/>
            <person name="Yamagishi T."/>
            <person name="Van de Peer Y."/>
            <person name="Wincker P."/>
        </authorList>
    </citation>
    <scope>NUCLEOTIDE SEQUENCE [LARGE SCALE GENOMIC DNA]</scope>
    <source>
        <strain evidence="22">Ec32 / CCAP1310/4</strain>
    </source>
</reference>
<comment type="subcellular location">
    <subcellularLocation>
        <location evidence="17">Cytoplasm</location>
    </subcellularLocation>
</comment>
<evidence type="ECO:0000256" key="12">
    <source>
        <dbReference type="ARBA" id="ARBA00023266"/>
    </source>
</evidence>
<dbReference type="GO" id="GO:0000049">
    <property type="term" value="F:tRNA binding"/>
    <property type="evidence" value="ECO:0007669"/>
    <property type="project" value="UniProtKB-UniRule"/>
</dbReference>
<dbReference type="InterPro" id="IPR019872">
    <property type="entry name" value="Sec-tRNA_Se_transferase"/>
</dbReference>
<evidence type="ECO:0000313" key="21">
    <source>
        <dbReference type="EMBL" id="CBJ27225.1"/>
    </source>
</evidence>
<evidence type="ECO:0000256" key="17">
    <source>
        <dbReference type="PIRNR" id="PIRNR017689"/>
    </source>
</evidence>
<dbReference type="Gene3D" id="3.40.640.10">
    <property type="entry name" value="Type I PLP-dependent aspartate aminotransferase-like (Major domain)"/>
    <property type="match status" value="1"/>
</dbReference>
<dbReference type="InterPro" id="IPR015421">
    <property type="entry name" value="PyrdxlP-dep_Trfase_major"/>
</dbReference>
<evidence type="ECO:0000256" key="13">
    <source>
        <dbReference type="ARBA" id="ARBA00030669"/>
    </source>
</evidence>
<dbReference type="GO" id="GO:0001717">
    <property type="term" value="P:conversion of seryl-tRNAsec to selenocys-tRNAsec"/>
    <property type="evidence" value="ECO:0007669"/>
    <property type="project" value="UniProtKB-UniRule"/>
</dbReference>
<evidence type="ECO:0000256" key="9">
    <source>
        <dbReference type="ARBA" id="ARBA00022884"/>
    </source>
</evidence>
<dbReference type="UniPathway" id="UPA00906">
    <property type="reaction ID" value="UER00898"/>
</dbReference>
<comment type="similarity">
    <text evidence="4 17">Belongs to the SepSecS family.</text>
</comment>
<evidence type="ECO:0000256" key="15">
    <source>
        <dbReference type="ARBA" id="ARBA00032693"/>
    </source>
</evidence>
<feature type="compositionally biased region" description="Basic and acidic residues" evidence="20">
    <location>
        <begin position="525"/>
        <end position="540"/>
    </location>
</feature>
<dbReference type="PIRSF" id="PIRSF017689">
    <property type="entry name" value="SepSecS"/>
    <property type="match status" value="1"/>
</dbReference>
<feature type="modified residue" description="N6-(pyridoxal phosphate)lysine" evidence="19">
    <location>
        <position position="284"/>
    </location>
</feature>
<evidence type="ECO:0000256" key="14">
    <source>
        <dbReference type="ARBA" id="ARBA00032048"/>
    </source>
</evidence>
<dbReference type="OMA" id="MSHANDY"/>
<keyword evidence="22" id="KW-1185">Reference proteome</keyword>
<feature type="compositionally biased region" description="Polar residues" evidence="20">
    <location>
        <begin position="501"/>
        <end position="513"/>
    </location>
</feature>
<dbReference type="PANTHER" id="PTHR12944">
    <property type="entry name" value="SOLUBLE LIVER ANTIGEN/LIVER PANCREAS ANTIGEN"/>
    <property type="match status" value="1"/>
</dbReference>
<dbReference type="EMBL" id="FN648852">
    <property type="protein sequence ID" value="CBJ27225.1"/>
    <property type="molecule type" value="Genomic_DNA"/>
</dbReference>
<feature type="region of interest" description="Disordered" evidence="20">
    <location>
        <begin position="486"/>
        <end position="570"/>
    </location>
</feature>
<sequence length="570" mass="60029">MNGRSLEQARNLVKTSYINQGEQALNGRRKQVTALLSNRRLPTRGWDDAQIEYLLTEISLMDSNNFSENVGVGEREGRVYSGLVARRNFRLSHGVGRSGDIAEVQPKAAGSSLLAKLTHALAKDALRLAGLGNARACLVLPMATGMSLALTFAALRAAKPAAKTIVWPRMDQKSCLKAIVAAGFTPIVVENLIQGDAVATDVDGVRAAVESCGAENVLCVVTTTSCFAPRLPDKVDEVARICAASGVGHVINNAYGVQCSKTCRLVNRAMAVGRVDAVVQSTDKNFLVPVGGAVVCGPDATFIEQVGKSYAGRASSGPCLDLFITLLSMGQEGWRRLLAERETLVEPFRRRLREVAESNGERLLESSGNTISFAVTLDSLVRKQSTAACALESNGVTGTASGAPASAAFFGSMLFTRCVSGTRVVPREQHKCVGGIDFNGYGASVTGYPHDYLTAACAAGLSTEELDEFLIRLDKALRKAKAERAEALAAPRSQDGKTEAGVTNSTANGSANAEPSLVGVAAAQDDGKERAANGEVRRDTPGATSTGGGAEQGAECLEARGDDEDWDDVD</sequence>
<keyword evidence="11 17" id="KW-0648">Protein biosynthesis</keyword>
<evidence type="ECO:0000256" key="19">
    <source>
        <dbReference type="PIRSR" id="PIRSR017689-50"/>
    </source>
</evidence>
<evidence type="ECO:0000256" key="8">
    <source>
        <dbReference type="ARBA" id="ARBA00022679"/>
    </source>
</evidence>
<evidence type="ECO:0000256" key="1">
    <source>
        <dbReference type="ARBA" id="ARBA00001933"/>
    </source>
</evidence>
<dbReference type="eggNOG" id="KOG3843">
    <property type="taxonomic scope" value="Eukaryota"/>
</dbReference>
<comment type="function">
    <text evidence="2 17">Converts O-phosphoseryl-tRNA(Sec) to selenocysteinyl-tRNA(Sec) required for selenoprotein biosynthesis.</text>
</comment>
<evidence type="ECO:0000256" key="3">
    <source>
        <dbReference type="ARBA" id="ARBA00004822"/>
    </source>
</evidence>
<evidence type="ECO:0000256" key="6">
    <source>
        <dbReference type="ARBA" id="ARBA00021963"/>
    </source>
</evidence>
<keyword evidence="8 17" id="KW-0808">Transferase</keyword>
<keyword evidence="10 17" id="KW-0663">Pyridoxal phosphate</keyword>
<dbReference type="STRING" id="2880.D7G571"/>
<keyword evidence="9 17" id="KW-0694">RNA-binding</keyword>
<name>D7G571_ECTSI</name>
<organism evidence="21 22">
    <name type="scientific">Ectocarpus siliculosus</name>
    <name type="common">Brown alga</name>
    <name type="synonym">Conferva siliculosa</name>
    <dbReference type="NCBI Taxonomy" id="2880"/>
    <lineage>
        <taxon>Eukaryota</taxon>
        <taxon>Sar</taxon>
        <taxon>Stramenopiles</taxon>
        <taxon>Ochrophyta</taxon>
        <taxon>PX clade</taxon>
        <taxon>Phaeophyceae</taxon>
        <taxon>Ectocarpales</taxon>
        <taxon>Ectocarpaceae</taxon>
        <taxon>Ectocarpus</taxon>
    </lineage>
</organism>
<dbReference type="InterPro" id="IPR008829">
    <property type="entry name" value="SepSecS/SepCysS"/>
</dbReference>
<dbReference type="EMBL" id="FN649742">
    <property type="protein sequence ID" value="CBJ27225.1"/>
    <property type="molecule type" value="Genomic_DNA"/>
</dbReference>
<dbReference type="AlphaFoldDB" id="D7G571"/>
<feature type="site" description="May act as a substrate filter by repelling compounds with a negatively charged alpha-carboxylate" evidence="19">
    <location>
        <position position="74"/>
    </location>
</feature>
<proteinExistence type="inferred from homology"/>
<dbReference type="Proteomes" id="UP000002630">
    <property type="component" value="Linkage Group LG17"/>
</dbReference>
<dbReference type="PANTHER" id="PTHR12944:SF2">
    <property type="entry name" value="O-PHOSPHOSERYL-TRNA(SEC) SELENIUM TRANSFERASE"/>
    <property type="match status" value="1"/>
</dbReference>
<dbReference type="FunCoup" id="D7G571">
    <property type="interactions" value="90"/>
</dbReference>
<dbReference type="NCBIfam" id="TIGR03531">
    <property type="entry name" value="selenium_SpcS"/>
    <property type="match status" value="1"/>
</dbReference>
<dbReference type="Pfam" id="PF05889">
    <property type="entry name" value="SepSecS"/>
    <property type="match status" value="1"/>
</dbReference>
<evidence type="ECO:0000256" key="16">
    <source>
        <dbReference type="ARBA" id="ARBA00048808"/>
    </source>
</evidence>
<evidence type="ECO:0000256" key="5">
    <source>
        <dbReference type="ARBA" id="ARBA00012464"/>
    </source>
</evidence>
<feature type="binding site" evidence="18">
    <location>
        <position position="417"/>
    </location>
    <ligand>
        <name>tRNA</name>
        <dbReference type="ChEBI" id="CHEBI:17843"/>
    </ligand>
</feature>
<comment type="cofactor">
    <cofactor evidence="1 17 19">
        <name>pyridoxal 5'-phosphate</name>
        <dbReference type="ChEBI" id="CHEBI:597326"/>
    </cofactor>
</comment>
<keyword evidence="17" id="KW-0963">Cytoplasm</keyword>
<keyword evidence="12 17" id="KW-0711">Selenium</keyword>
<protein>
    <recommendedName>
        <fullName evidence="6 17">O-phosphoseryl-tRNA(Sec) selenium transferase</fullName>
        <ecNumber evidence="5 17">2.9.1.2</ecNumber>
    </recommendedName>
    <alternativeName>
        <fullName evidence="13 17">Selenocysteine synthase</fullName>
    </alternativeName>
    <alternativeName>
        <fullName evidence="14 17">Selenocysteinyl-tRNA(Sec) synthase</fullName>
    </alternativeName>
    <alternativeName>
        <fullName evidence="15 17">Sep-tRNA:Sec-tRNA synthase</fullName>
    </alternativeName>
</protein>
<dbReference type="InParanoid" id="D7G571"/>
<evidence type="ECO:0000313" key="22">
    <source>
        <dbReference type="Proteomes" id="UP000002630"/>
    </source>
</evidence>